<reference evidence="1 2" key="1">
    <citation type="submission" date="2019-02" db="EMBL/GenBank/DDBJ databases">
        <title>Genomic Encyclopedia of Type Strains, Phase IV (KMG-IV): sequencing the most valuable type-strain genomes for metagenomic binning, comparative biology and taxonomic classification.</title>
        <authorList>
            <person name="Goeker M."/>
        </authorList>
    </citation>
    <scope>NUCLEOTIDE SEQUENCE [LARGE SCALE GENOMIC DNA]</scope>
    <source>
        <strain evidence="1 2">DSM 101727</strain>
    </source>
</reference>
<dbReference type="EMBL" id="SGWQ01000016">
    <property type="protein sequence ID" value="RZS30560.1"/>
    <property type="molecule type" value="Genomic_DNA"/>
</dbReference>
<gene>
    <name evidence="1" type="ORF">EV193_11681</name>
</gene>
<evidence type="ECO:0000313" key="1">
    <source>
        <dbReference type="EMBL" id="RZS30560.1"/>
    </source>
</evidence>
<accession>A0A4Q7KET2</accession>
<sequence>MSPKGSSRDGFEIDKKGLDGLADDVHEDAGRVRGYVKTMRGMQCPSQELLGEYGDVAGAYGKFLEAWTSELTVTAGAMDEVEVGFRKSAGTYKAIDTHHADNYDRGMRPR</sequence>
<dbReference type="Proteomes" id="UP000294257">
    <property type="component" value="Unassembled WGS sequence"/>
</dbReference>
<comment type="caution">
    <text evidence="1">The sequence shown here is derived from an EMBL/GenBank/DDBJ whole genome shotgun (WGS) entry which is preliminary data.</text>
</comment>
<proteinExistence type="predicted"/>
<dbReference type="AlphaFoldDB" id="A0A4Q7KET2"/>
<dbReference type="RefSeq" id="WP_130348488.1">
    <property type="nucleotide sequence ID" value="NZ_SGWQ01000016.1"/>
</dbReference>
<keyword evidence="2" id="KW-1185">Reference proteome</keyword>
<evidence type="ECO:0008006" key="3">
    <source>
        <dbReference type="Google" id="ProtNLM"/>
    </source>
</evidence>
<organism evidence="1 2">
    <name type="scientific">Herbihabitans rhizosphaerae</name>
    <dbReference type="NCBI Taxonomy" id="1872711"/>
    <lineage>
        <taxon>Bacteria</taxon>
        <taxon>Bacillati</taxon>
        <taxon>Actinomycetota</taxon>
        <taxon>Actinomycetes</taxon>
        <taxon>Pseudonocardiales</taxon>
        <taxon>Pseudonocardiaceae</taxon>
        <taxon>Herbihabitans</taxon>
    </lineage>
</organism>
<name>A0A4Q7KET2_9PSEU</name>
<protein>
    <recommendedName>
        <fullName evidence="3">Excreted virulence factor EspC (Type VII ESX diderm)</fullName>
    </recommendedName>
</protein>
<evidence type="ECO:0000313" key="2">
    <source>
        <dbReference type="Proteomes" id="UP000294257"/>
    </source>
</evidence>